<dbReference type="OrthoDB" id="291542at2"/>
<dbReference type="Proteomes" id="UP000064201">
    <property type="component" value="Chromosome"/>
</dbReference>
<protein>
    <submittedName>
        <fullName evidence="2">Addiction module antitoxin RelB</fullName>
    </submittedName>
</protein>
<dbReference type="Pfam" id="PF09720">
    <property type="entry name" value="Unstab_antitox"/>
    <property type="match status" value="1"/>
</dbReference>
<evidence type="ECO:0000256" key="1">
    <source>
        <dbReference type="SAM" id="MobiDB-lite"/>
    </source>
</evidence>
<name>A0A0G3G826_9GAMM</name>
<gene>
    <name evidence="2" type="ORF">TVD_09690</name>
</gene>
<feature type="region of interest" description="Disordered" evidence="1">
    <location>
        <begin position="37"/>
        <end position="61"/>
    </location>
</feature>
<dbReference type="KEGG" id="tvr:TVD_09690"/>
<proteinExistence type="predicted"/>
<dbReference type="InterPro" id="IPR013406">
    <property type="entry name" value="CHP02574_addiction_mod"/>
</dbReference>
<sequence length="61" mass="7173">MTTTEKLRAMEELWEDLARNPADISVPDWHREVLEQRQASAASGDARFHPWGDVKQRLRNR</sequence>
<keyword evidence="3" id="KW-1185">Reference proteome</keyword>
<dbReference type="PATRIC" id="fig|106634.4.peg.1985"/>
<organism evidence="2 3">
    <name type="scientific">Thioalkalivibrio versutus</name>
    <dbReference type="NCBI Taxonomy" id="106634"/>
    <lineage>
        <taxon>Bacteria</taxon>
        <taxon>Pseudomonadati</taxon>
        <taxon>Pseudomonadota</taxon>
        <taxon>Gammaproteobacteria</taxon>
        <taxon>Chromatiales</taxon>
        <taxon>Ectothiorhodospiraceae</taxon>
        <taxon>Thioalkalivibrio</taxon>
    </lineage>
</organism>
<feature type="compositionally biased region" description="Basic and acidic residues" evidence="1">
    <location>
        <begin position="46"/>
        <end position="61"/>
    </location>
</feature>
<accession>A0A0G3G826</accession>
<dbReference type="EMBL" id="CP011367">
    <property type="protein sequence ID" value="AKJ95612.1"/>
    <property type="molecule type" value="Genomic_DNA"/>
</dbReference>
<evidence type="ECO:0000313" key="3">
    <source>
        <dbReference type="Proteomes" id="UP000064201"/>
    </source>
</evidence>
<dbReference type="RefSeq" id="WP_047251497.1">
    <property type="nucleotide sequence ID" value="NZ_CP011367.1"/>
</dbReference>
<evidence type="ECO:0000313" key="2">
    <source>
        <dbReference type="EMBL" id="AKJ95612.1"/>
    </source>
</evidence>
<dbReference type="AlphaFoldDB" id="A0A0G3G826"/>
<reference evidence="2 3" key="1">
    <citation type="submission" date="2015-04" db="EMBL/GenBank/DDBJ databases">
        <title>Complete Sequence for the Genome of the Thioalkalivibrio versutus D301.</title>
        <authorList>
            <person name="Mu T."/>
            <person name="Zhou J."/>
            <person name="Xu X."/>
        </authorList>
    </citation>
    <scope>NUCLEOTIDE SEQUENCE [LARGE SCALE GENOMIC DNA]</scope>
    <source>
        <strain evidence="2 3">D301</strain>
    </source>
</reference>